<accession>A0A812QVQ1</accession>
<keyword evidence="2" id="KW-1185">Reference proteome</keyword>
<evidence type="ECO:0000313" key="2">
    <source>
        <dbReference type="Proteomes" id="UP000649617"/>
    </source>
</evidence>
<dbReference type="Proteomes" id="UP000649617">
    <property type="component" value="Unassembled WGS sequence"/>
</dbReference>
<sequence>MASSSQRVSDEKDRALSLVARIAACGEALQEILATIPPTPSVPGGQAEAALLRHHLGACARLREARQICQDLKTEQFAVVPGEKIYMNPGVVPLLLSTRPQQPTEAVKLCGSGPVPSATPASRMARLKRRKELCDSLSTDISKDLARLLQD</sequence>
<feature type="non-terminal residue" evidence="1">
    <location>
        <position position="151"/>
    </location>
</feature>
<gene>
    <name evidence="1" type="primary">MCM7</name>
    <name evidence="1" type="ORF">SPIL2461_LOCUS10027</name>
</gene>
<organism evidence="1 2">
    <name type="scientific">Symbiodinium pilosum</name>
    <name type="common">Dinoflagellate</name>
    <dbReference type="NCBI Taxonomy" id="2952"/>
    <lineage>
        <taxon>Eukaryota</taxon>
        <taxon>Sar</taxon>
        <taxon>Alveolata</taxon>
        <taxon>Dinophyceae</taxon>
        <taxon>Suessiales</taxon>
        <taxon>Symbiodiniaceae</taxon>
        <taxon>Symbiodinium</taxon>
    </lineage>
</organism>
<protein>
    <submittedName>
        <fullName evidence="1">MCM7 protein</fullName>
    </submittedName>
</protein>
<dbReference type="OrthoDB" id="10511419at2759"/>
<comment type="caution">
    <text evidence="1">The sequence shown here is derived from an EMBL/GenBank/DDBJ whole genome shotgun (WGS) entry which is preliminary data.</text>
</comment>
<evidence type="ECO:0000313" key="1">
    <source>
        <dbReference type="EMBL" id="CAE7406404.1"/>
    </source>
</evidence>
<dbReference type="EMBL" id="CAJNIZ010018102">
    <property type="protein sequence ID" value="CAE7406404.1"/>
    <property type="molecule type" value="Genomic_DNA"/>
</dbReference>
<reference evidence="1" key="1">
    <citation type="submission" date="2021-02" db="EMBL/GenBank/DDBJ databases">
        <authorList>
            <person name="Dougan E. K."/>
            <person name="Rhodes N."/>
            <person name="Thang M."/>
            <person name="Chan C."/>
        </authorList>
    </citation>
    <scope>NUCLEOTIDE SEQUENCE</scope>
</reference>
<dbReference type="AlphaFoldDB" id="A0A812QVQ1"/>
<name>A0A812QVQ1_SYMPI</name>
<proteinExistence type="predicted"/>